<dbReference type="KEGG" id="nba:CUN60_03830"/>
<evidence type="ECO:0000256" key="3">
    <source>
        <dbReference type="ARBA" id="ARBA00010286"/>
    </source>
</evidence>
<dbReference type="PROSITE" id="PS00483">
    <property type="entry name" value="DIHYDROOROTASE_2"/>
    <property type="match status" value="1"/>
</dbReference>
<evidence type="ECO:0000313" key="7">
    <source>
        <dbReference type="EMBL" id="AUR51453.1"/>
    </source>
</evidence>
<evidence type="ECO:0000313" key="8">
    <source>
        <dbReference type="Proteomes" id="UP000236655"/>
    </source>
</evidence>
<dbReference type="InterPro" id="IPR032466">
    <property type="entry name" value="Metal_Hydrolase"/>
</dbReference>
<dbReference type="PROSITE" id="PS00482">
    <property type="entry name" value="DIHYDROOROTASE_1"/>
    <property type="match status" value="1"/>
</dbReference>
<dbReference type="GO" id="GO:0006145">
    <property type="term" value="P:purine nucleobase catabolic process"/>
    <property type="evidence" value="ECO:0007669"/>
    <property type="project" value="TreeGrafter"/>
</dbReference>
<comment type="similarity">
    <text evidence="3">Belongs to the metallo-dependent hydrolases superfamily. DHOase family. Class I DHOase subfamily.</text>
</comment>
<dbReference type="Proteomes" id="UP000236655">
    <property type="component" value="Chromosome"/>
</dbReference>
<dbReference type="InterPro" id="IPR050138">
    <property type="entry name" value="DHOase/Allantoinase_Hydrolase"/>
</dbReference>
<dbReference type="RefSeq" id="WP_102950752.1">
    <property type="nucleotide sequence ID" value="NZ_CP024847.1"/>
</dbReference>
<dbReference type="SUPFAM" id="SSF51556">
    <property type="entry name" value="Metallo-dependent hydrolases"/>
    <property type="match status" value="1"/>
</dbReference>
<protein>
    <submittedName>
        <fullName evidence="7">Dihydroorotase</fullName>
    </submittedName>
</protein>
<comment type="cofactor">
    <cofactor evidence="1">
        <name>Zn(2+)</name>
        <dbReference type="ChEBI" id="CHEBI:29105"/>
    </cofactor>
</comment>
<evidence type="ECO:0000259" key="6">
    <source>
        <dbReference type="Pfam" id="PF01979"/>
    </source>
</evidence>
<comment type="function">
    <text evidence="2">Catalyzes the reversible cyclization of carbamoyl aspartate to dihydroorotate.</text>
</comment>
<dbReference type="InterPro" id="IPR011059">
    <property type="entry name" value="Metal-dep_hydrolase_composite"/>
</dbReference>
<dbReference type="NCBIfam" id="TIGR00857">
    <property type="entry name" value="pyrC_multi"/>
    <property type="match status" value="1"/>
</dbReference>
<accession>A0A2I7N4R8</accession>
<dbReference type="AlphaFoldDB" id="A0A2I7N4R8"/>
<evidence type="ECO:0000256" key="1">
    <source>
        <dbReference type="ARBA" id="ARBA00001947"/>
    </source>
</evidence>
<proteinExistence type="inferred from homology"/>
<evidence type="ECO:0000256" key="4">
    <source>
        <dbReference type="ARBA" id="ARBA00022723"/>
    </source>
</evidence>
<organism evidence="7 8">
    <name type="scientific">Aquella oligotrophica</name>
    <dbReference type="NCBI Taxonomy" id="2067065"/>
    <lineage>
        <taxon>Bacteria</taxon>
        <taxon>Pseudomonadati</taxon>
        <taxon>Pseudomonadota</taxon>
        <taxon>Betaproteobacteria</taxon>
        <taxon>Neisseriales</taxon>
        <taxon>Neisseriaceae</taxon>
        <taxon>Aquella</taxon>
    </lineage>
</organism>
<dbReference type="InterPro" id="IPR006680">
    <property type="entry name" value="Amidohydro-rel"/>
</dbReference>
<dbReference type="SUPFAM" id="SSF51338">
    <property type="entry name" value="Composite domain of metallo-dependent hydrolases"/>
    <property type="match status" value="1"/>
</dbReference>
<reference evidence="8" key="1">
    <citation type="submission" date="2017-11" db="EMBL/GenBank/DDBJ databases">
        <authorList>
            <person name="Chan K.G."/>
            <person name="Lee L.S."/>
        </authorList>
    </citation>
    <scope>NUCLEOTIDE SEQUENCE [LARGE SCALE GENOMIC DNA]</scope>
    <source>
        <strain evidence="8">DSM 100970</strain>
    </source>
</reference>
<dbReference type="InterPro" id="IPR002195">
    <property type="entry name" value="Dihydroorotase_CS"/>
</dbReference>
<gene>
    <name evidence="7" type="ORF">CUN60_03830</name>
</gene>
<dbReference type="GO" id="GO:0004038">
    <property type="term" value="F:allantoinase activity"/>
    <property type="evidence" value="ECO:0007669"/>
    <property type="project" value="TreeGrafter"/>
</dbReference>
<dbReference type="EMBL" id="CP024847">
    <property type="protein sequence ID" value="AUR51453.1"/>
    <property type="molecule type" value="Genomic_DNA"/>
</dbReference>
<keyword evidence="5" id="KW-0378">Hydrolase</keyword>
<dbReference type="PANTHER" id="PTHR43668:SF4">
    <property type="entry name" value="ALLANTOINASE"/>
    <property type="match status" value="1"/>
</dbReference>
<evidence type="ECO:0000256" key="5">
    <source>
        <dbReference type="ARBA" id="ARBA00022801"/>
    </source>
</evidence>
<dbReference type="Pfam" id="PF01979">
    <property type="entry name" value="Amidohydro_1"/>
    <property type="match status" value="1"/>
</dbReference>
<keyword evidence="4" id="KW-0479">Metal-binding</keyword>
<dbReference type="GO" id="GO:0005737">
    <property type="term" value="C:cytoplasm"/>
    <property type="evidence" value="ECO:0007669"/>
    <property type="project" value="TreeGrafter"/>
</dbReference>
<feature type="domain" description="Amidohydrolase-related" evidence="6">
    <location>
        <begin position="34"/>
        <end position="352"/>
    </location>
</feature>
<dbReference type="Gene3D" id="2.30.40.10">
    <property type="entry name" value="Urease, subunit C, domain 1"/>
    <property type="match status" value="1"/>
</dbReference>
<keyword evidence="8" id="KW-1185">Reference proteome</keyword>
<dbReference type="GO" id="GO:0046872">
    <property type="term" value="F:metal ion binding"/>
    <property type="evidence" value="ECO:0007669"/>
    <property type="project" value="UniProtKB-KW"/>
</dbReference>
<dbReference type="Gene3D" id="3.20.20.140">
    <property type="entry name" value="Metal-dependent hydrolases"/>
    <property type="match status" value="1"/>
</dbReference>
<name>A0A2I7N4R8_9NEIS</name>
<sequence length="407" mass="45779">MITIANILMPDETRQTITRPYHEDITIDGTDLLALPGLVDPHVHFRVPGMEDKEDWQHASKASLKGGITTVFDMPNTKPATTTQERLHNKFRIIDGQLAEVNLPLRYKLFFGADKNQFHEIVKVKDEIVGIKVFMGASTGDLLMDDEASLHAIYALAKAHNLIIALHAEDELIIRENAAKYASETDYKYHSIIRSPEAAVKAVDLVIKLSEIYGVTSYILHLSTRGELDLVKAAKARGIKVFAETCPHYLFLDESMYPALNGRAKMNPPLRSKAEQDYLWQALNEGVIDTIGSDHAPHQLHEKAQPLCKCPSGVPGIETTLPLMLTAWREGRVKLSRLLELLHSNPQKLFSLPANDDLVLVDIKNYRELTDEQMASKCKWSPFSGMNLTGFPRYVYTQNRLIDVTQI</sequence>
<dbReference type="PANTHER" id="PTHR43668">
    <property type="entry name" value="ALLANTOINASE"/>
    <property type="match status" value="1"/>
</dbReference>
<evidence type="ECO:0000256" key="2">
    <source>
        <dbReference type="ARBA" id="ARBA00002368"/>
    </source>
</evidence>
<dbReference type="OrthoDB" id="9803027at2"/>